<dbReference type="Gene3D" id="3.10.450.40">
    <property type="match status" value="1"/>
</dbReference>
<evidence type="ECO:0000313" key="2">
    <source>
        <dbReference type="EMBL" id="MEX6686845.1"/>
    </source>
</evidence>
<dbReference type="EMBL" id="JAULBC010000001">
    <property type="protein sequence ID" value="MEX6686845.1"/>
    <property type="molecule type" value="Genomic_DNA"/>
</dbReference>
<organism evidence="2 3">
    <name type="scientific">Danxiaibacter flavus</name>
    <dbReference type="NCBI Taxonomy" id="3049108"/>
    <lineage>
        <taxon>Bacteria</taxon>
        <taxon>Pseudomonadati</taxon>
        <taxon>Bacteroidota</taxon>
        <taxon>Chitinophagia</taxon>
        <taxon>Chitinophagales</taxon>
        <taxon>Chitinophagaceae</taxon>
        <taxon>Danxiaibacter</taxon>
    </lineage>
</organism>
<dbReference type="RefSeq" id="WP_369328242.1">
    <property type="nucleotide sequence ID" value="NZ_JAULBC010000001.1"/>
</dbReference>
<accession>A0ABV3ZBD3</accession>
<evidence type="ECO:0000313" key="3">
    <source>
        <dbReference type="Proteomes" id="UP001560573"/>
    </source>
</evidence>
<comment type="caution">
    <text evidence="2">The sequence shown here is derived from an EMBL/GenBank/DDBJ whole genome shotgun (WGS) entry which is preliminary data.</text>
</comment>
<evidence type="ECO:0000259" key="1">
    <source>
        <dbReference type="Pfam" id="PF04965"/>
    </source>
</evidence>
<dbReference type="Pfam" id="PF04965">
    <property type="entry name" value="GPW_gp25"/>
    <property type="match status" value="1"/>
</dbReference>
<name>A0ABV3ZBD3_9BACT</name>
<sequence>MQSFLGKGWGFPPAFDKMNNSVQMIEDMLDVEESIRIILDTIPGERVMQPEFGCYIKKLVFEKADSNFLNEAQDMIRHALLNFEPRVVFNDVKVIDENFDEGVIILSINYTLSITNTRHNIVYPFYLDEGTNIGEMK</sequence>
<dbReference type="SUPFAM" id="SSF160719">
    <property type="entry name" value="gpW/gp25-like"/>
    <property type="match status" value="1"/>
</dbReference>
<proteinExistence type="predicted"/>
<dbReference type="InterPro" id="IPR007048">
    <property type="entry name" value="IraD/Gp25-like"/>
</dbReference>
<dbReference type="Proteomes" id="UP001560573">
    <property type="component" value="Unassembled WGS sequence"/>
</dbReference>
<feature type="domain" description="IraD/Gp25-like" evidence="1">
    <location>
        <begin position="30"/>
        <end position="116"/>
    </location>
</feature>
<keyword evidence="3" id="KW-1185">Reference proteome</keyword>
<protein>
    <submittedName>
        <fullName evidence="2">GPW/gp25 family protein</fullName>
    </submittedName>
</protein>
<reference evidence="2 3" key="1">
    <citation type="submission" date="2023-07" db="EMBL/GenBank/DDBJ databases">
        <authorList>
            <person name="Lian W.-H."/>
        </authorList>
    </citation>
    <scope>NUCLEOTIDE SEQUENCE [LARGE SCALE GENOMIC DNA]</scope>
    <source>
        <strain evidence="2 3">SYSU DXS3180</strain>
    </source>
</reference>
<gene>
    <name evidence="2" type="ORF">QTN47_05035</name>
</gene>